<accession>A0A9W7XK04</accession>
<keyword evidence="12" id="KW-1185">Reference proteome</keyword>
<comment type="caution">
    <text evidence="11">The sequence shown here is derived from an EMBL/GenBank/DDBJ whole genome shotgun (WGS) entry which is preliminary data.</text>
</comment>
<evidence type="ECO:0000256" key="3">
    <source>
        <dbReference type="ARBA" id="ARBA00022670"/>
    </source>
</evidence>
<dbReference type="AlphaFoldDB" id="A0A9W7XK04"/>
<evidence type="ECO:0000313" key="11">
    <source>
        <dbReference type="EMBL" id="KAJ1646291.1"/>
    </source>
</evidence>
<dbReference type="GO" id="GO:0004177">
    <property type="term" value="F:aminopeptidase activity"/>
    <property type="evidence" value="ECO:0007669"/>
    <property type="project" value="UniProtKB-KW"/>
</dbReference>
<comment type="similarity">
    <text evidence="8">Belongs to the peptidase M28 family. M28E subfamily.</text>
</comment>
<dbReference type="EMBL" id="JANBOH010000067">
    <property type="protein sequence ID" value="KAJ1646291.1"/>
    <property type="molecule type" value="Genomic_DNA"/>
</dbReference>
<evidence type="ECO:0000256" key="9">
    <source>
        <dbReference type="RuleBase" id="RU361240"/>
    </source>
</evidence>
<dbReference type="PANTHER" id="PTHR12147">
    <property type="entry name" value="METALLOPEPTIDASE M28 FAMILY MEMBER"/>
    <property type="match status" value="1"/>
</dbReference>
<evidence type="ECO:0000313" key="12">
    <source>
        <dbReference type="Proteomes" id="UP001145021"/>
    </source>
</evidence>
<evidence type="ECO:0000259" key="10">
    <source>
        <dbReference type="Pfam" id="PF04389"/>
    </source>
</evidence>
<proteinExistence type="inferred from homology"/>
<dbReference type="InterPro" id="IPR045175">
    <property type="entry name" value="M28_fam"/>
</dbReference>
<keyword evidence="5 9" id="KW-0732">Signal</keyword>
<dbReference type="Proteomes" id="UP001145021">
    <property type="component" value="Unassembled WGS sequence"/>
</dbReference>
<dbReference type="GO" id="GO:0006508">
    <property type="term" value="P:proteolysis"/>
    <property type="evidence" value="ECO:0007669"/>
    <property type="project" value="UniProtKB-KW"/>
</dbReference>
<reference evidence="11" key="1">
    <citation type="submission" date="2022-07" db="EMBL/GenBank/DDBJ databases">
        <title>Phylogenomic reconstructions and comparative analyses of Kickxellomycotina fungi.</title>
        <authorList>
            <person name="Reynolds N.K."/>
            <person name="Stajich J.E."/>
            <person name="Barry K."/>
            <person name="Grigoriev I.V."/>
            <person name="Crous P."/>
            <person name="Smith M.E."/>
        </authorList>
    </citation>
    <scope>NUCLEOTIDE SEQUENCE</scope>
    <source>
        <strain evidence="11">NBRC 105413</strain>
    </source>
</reference>
<keyword evidence="2" id="KW-0031">Aminopeptidase</keyword>
<evidence type="ECO:0000256" key="7">
    <source>
        <dbReference type="ARBA" id="ARBA00022833"/>
    </source>
</evidence>
<evidence type="ECO:0000256" key="1">
    <source>
        <dbReference type="ARBA" id="ARBA00001947"/>
    </source>
</evidence>
<dbReference type="GO" id="GO:0046872">
    <property type="term" value="F:metal ion binding"/>
    <property type="evidence" value="ECO:0007669"/>
    <property type="project" value="UniProtKB-KW"/>
</dbReference>
<keyword evidence="3 9" id="KW-0645">Protease</keyword>
<dbReference type="GO" id="GO:0008235">
    <property type="term" value="F:metalloexopeptidase activity"/>
    <property type="evidence" value="ECO:0007669"/>
    <property type="project" value="InterPro"/>
</dbReference>
<dbReference type="InterPro" id="IPR007484">
    <property type="entry name" value="Peptidase_M28"/>
</dbReference>
<feature type="chain" id="PRO_5041013497" description="Peptide hydrolase" evidence="9">
    <location>
        <begin position="22"/>
        <end position="414"/>
    </location>
</feature>
<feature type="signal peptide" evidence="9">
    <location>
        <begin position="1"/>
        <end position="21"/>
    </location>
</feature>
<evidence type="ECO:0000256" key="8">
    <source>
        <dbReference type="ARBA" id="ARBA00043962"/>
    </source>
</evidence>
<dbReference type="Pfam" id="PF04389">
    <property type="entry name" value="Peptidase_M28"/>
    <property type="match status" value="1"/>
</dbReference>
<evidence type="ECO:0000256" key="2">
    <source>
        <dbReference type="ARBA" id="ARBA00022438"/>
    </source>
</evidence>
<protein>
    <recommendedName>
        <fullName evidence="9">Peptide hydrolase</fullName>
        <ecNumber evidence="9">3.4.-.-</ecNumber>
    </recommendedName>
</protein>
<organism evidence="11 12">
    <name type="scientific">Coemansia asiatica</name>
    <dbReference type="NCBI Taxonomy" id="1052880"/>
    <lineage>
        <taxon>Eukaryota</taxon>
        <taxon>Fungi</taxon>
        <taxon>Fungi incertae sedis</taxon>
        <taxon>Zoopagomycota</taxon>
        <taxon>Kickxellomycotina</taxon>
        <taxon>Kickxellomycetes</taxon>
        <taxon>Kickxellales</taxon>
        <taxon>Kickxellaceae</taxon>
        <taxon>Coemansia</taxon>
    </lineage>
</organism>
<dbReference type="SUPFAM" id="SSF53187">
    <property type="entry name" value="Zn-dependent exopeptidases"/>
    <property type="match status" value="1"/>
</dbReference>
<dbReference type="EC" id="3.4.-.-" evidence="9"/>
<evidence type="ECO:0000256" key="6">
    <source>
        <dbReference type="ARBA" id="ARBA00022801"/>
    </source>
</evidence>
<comment type="cofactor">
    <cofactor evidence="1">
        <name>Zn(2+)</name>
        <dbReference type="ChEBI" id="CHEBI:29105"/>
    </cofactor>
</comment>
<sequence length="414" mass="45975">MRFTLITIATLAVAAVSVTQAREGNQHHFGAVGHHYSVQAAAAAAAVAFEQQAAAGGHITEDMHPGTLYSSKRLIKVSENTKPRWLGLEDILALRRAGVGFMDITDTQDMHHQQDIKALGEYESRLPTKLSHGKQVRGAIGQLSTKLYGDVLNPFTAFHNRYYDSEYGRKSSEWLKAQIESLVDQAKANVTVEAFKHKFPQSSTIARFYGKSEETVVISAHQDSVNMWLPWFGRASGADDDGSGTVTILEAFRVLLHQGFAPERTVEFHWYAGEEGGLLGSQDVARQYKKQETKVVGNLHFDMTGFWEKGSEEIIGLVADRTDPKSRALVSDLANEYTRLKTKEFECGYGCSDHASWNAFGFPSAMAFECDKLEANTNVHSPKDTVETLDFDHMLEFSKLAVAYAYEVGYDKTD</sequence>
<dbReference type="PANTHER" id="PTHR12147:SF56">
    <property type="entry name" value="AMINOPEPTIDASE YDR415C-RELATED"/>
    <property type="match status" value="1"/>
</dbReference>
<keyword evidence="7 9" id="KW-0862">Zinc</keyword>
<keyword evidence="4 9" id="KW-0479">Metal-binding</keyword>
<keyword evidence="6 9" id="KW-0378">Hydrolase</keyword>
<name>A0A9W7XK04_9FUNG</name>
<dbReference type="Gene3D" id="3.40.630.10">
    <property type="entry name" value="Zn peptidases"/>
    <property type="match status" value="1"/>
</dbReference>
<evidence type="ECO:0000256" key="4">
    <source>
        <dbReference type="ARBA" id="ARBA00022723"/>
    </source>
</evidence>
<evidence type="ECO:0000256" key="5">
    <source>
        <dbReference type="ARBA" id="ARBA00022729"/>
    </source>
</evidence>
<feature type="domain" description="Peptidase M28" evidence="10">
    <location>
        <begin position="205"/>
        <end position="404"/>
    </location>
</feature>
<gene>
    <name evidence="11" type="ORF">LPJ64_002222</name>
</gene>